<dbReference type="PANTHER" id="PTHR43730:SF1">
    <property type="entry name" value="BETA-MANNOSIDASE"/>
    <property type="match status" value="1"/>
</dbReference>
<feature type="signal peptide" evidence="11">
    <location>
        <begin position="1"/>
        <end position="18"/>
    </location>
</feature>
<evidence type="ECO:0000259" key="13">
    <source>
        <dbReference type="Pfam" id="PF22666"/>
    </source>
</evidence>
<name>A0ABD1F130_HYPHA</name>
<evidence type="ECO:0000256" key="3">
    <source>
        <dbReference type="ARBA" id="ARBA00007401"/>
    </source>
</evidence>
<comment type="similarity">
    <text evidence="3">Belongs to the glycosyl hydrolase 2 family.</text>
</comment>
<evidence type="ECO:0000256" key="1">
    <source>
        <dbReference type="ARBA" id="ARBA00000829"/>
    </source>
</evidence>
<dbReference type="GO" id="GO:0005764">
    <property type="term" value="C:lysosome"/>
    <property type="evidence" value="ECO:0007669"/>
    <property type="project" value="UniProtKB-SubCell"/>
</dbReference>
<dbReference type="PANTHER" id="PTHR43730">
    <property type="entry name" value="BETA-MANNOSIDASE"/>
    <property type="match status" value="1"/>
</dbReference>
<dbReference type="InterPro" id="IPR041625">
    <property type="entry name" value="Beta-mannosidase_Ig"/>
</dbReference>
<keyword evidence="8" id="KW-0458">Lysosome</keyword>
<organism evidence="14 15">
    <name type="scientific">Hypothenemus hampei</name>
    <name type="common">Coffee berry borer</name>
    <dbReference type="NCBI Taxonomy" id="57062"/>
    <lineage>
        <taxon>Eukaryota</taxon>
        <taxon>Metazoa</taxon>
        <taxon>Ecdysozoa</taxon>
        <taxon>Arthropoda</taxon>
        <taxon>Hexapoda</taxon>
        <taxon>Insecta</taxon>
        <taxon>Pterygota</taxon>
        <taxon>Neoptera</taxon>
        <taxon>Endopterygota</taxon>
        <taxon>Coleoptera</taxon>
        <taxon>Polyphaga</taxon>
        <taxon>Cucujiformia</taxon>
        <taxon>Curculionidae</taxon>
        <taxon>Scolytinae</taxon>
        <taxon>Hypothenemus</taxon>
    </lineage>
</organism>
<dbReference type="Pfam" id="PF22666">
    <property type="entry name" value="Glyco_hydro_2_N2"/>
    <property type="match status" value="1"/>
</dbReference>
<dbReference type="Pfam" id="PF17753">
    <property type="entry name" value="Ig_mannosidase"/>
    <property type="match status" value="1"/>
</dbReference>
<evidence type="ECO:0000256" key="4">
    <source>
        <dbReference type="ARBA" id="ARBA00012754"/>
    </source>
</evidence>
<dbReference type="Gene3D" id="2.60.40.10">
    <property type="entry name" value="Immunoglobulins"/>
    <property type="match status" value="3"/>
</dbReference>
<dbReference type="FunFam" id="2.60.40.10:FF:000650">
    <property type="entry name" value="Mannosidase beta"/>
    <property type="match status" value="1"/>
</dbReference>
<dbReference type="InterPro" id="IPR008979">
    <property type="entry name" value="Galactose-bd-like_sf"/>
</dbReference>
<evidence type="ECO:0000256" key="11">
    <source>
        <dbReference type="SAM" id="SignalP"/>
    </source>
</evidence>
<evidence type="ECO:0000256" key="7">
    <source>
        <dbReference type="ARBA" id="ARBA00023180"/>
    </source>
</evidence>
<evidence type="ECO:0000256" key="10">
    <source>
        <dbReference type="ARBA" id="ARBA00033445"/>
    </source>
</evidence>
<evidence type="ECO:0000256" key="8">
    <source>
        <dbReference type="ARBA" id="ARBA00023228"/>
    </source>
</evidence>
<protein>
    <recommendedName>
        <fullName evidence="4">beta-mannosidase</fullName>
        <ecNumber evidence="4">3.2.1.25</ecNumber>
    </recommendedName>
    <alternativeName>
        <fullName evidence="10">Mannanase</fullName>
    </alternativeName>
</protein>
<evidence type="ECO:0000259" key="12">
    <source>
        <dbReference type="Pfam" id="PF17753"/>
    </source>
</evidence>
<keyword evidence="5 11" id="KW-0732">Signal</keyword>
<keyword evidence="7" id="KW-0325">Glycoprotein</keyword>
<dbReference type="Gene3D" id="2.60.120.260">
    <property type="entry name" value="Galactose-binding domain-like"/>
    <property type="match status" value="1"/>
</dbReference>
<evidence type="ECO:0000313" key="15">
    <source>
        <dbReference type="Proteomes" id="UP001566132"/>
    </source>
</evidence>
<comment type="catalytic activity">
    <reaction evidence="1">
        <text>Hydrolysis of terminal, non-reducing beta-D-mannose residues in beta-D-mannosides.</text>
        <dbReference type="EC" id="3.2.1.25"/>
    </reaction>
</comment>
<dbReference type="InterPro" id="IPR017853">
    <property type="entry name" value="GH"/>
</dbReference>
<keyword evidence="15" id="KW-1185">Reference proteome</keyword>
<accession>A0ABD1F130</accession>
<dbReference type="InterPro" id="IPR036156">
    <property type="entry name" value="Beta-gal/glucu_dom_sf"/>
</dbReference>
<dbReference type="InterPro" id="IPR054593">
    <property type="entry name" value="Beta-mannosidase-like_N2"/>
</dbReference>
<dbReference type="InterPro" id="IPR050887">
    <property type="entry name" value="Beta-mannosidase_GH2"/>
</dbReference>
<proteinExistence type="inferred from homology"/>
<dbReference type="FunFam" id="3.20.20.80:FF:000050">
    <property type="entry name" value="Beta-mannosidase B"/>
    <property type="match status" value="1"/>
</dbReference>
<dbReference type="EMBL" id="JBDJPC010000003">
    <property type="protein sequence ID" value="KAL1508964.1"/>
    <property type="molecule type" value="Genomic_DNA"/>
</dbReference>
<evidence type="ECO:0000256" key="6">
    <source>
        <dbReference type="ARBA" id="ARBA00022801"/>
    </source>
</evidence>
<evidence type="ECO:0000256" key="5">
    <source>
        <dbReference type="ARBA" id="ARBA00022729"/>
    </source>
</evidence>
<gene>
    <name evidence="14" type="ORF">ABEB36_003777</name>
</gene>
<comment type="subcellular location">
    <subcellularLocation>
        <location evidence="2">Lysosome</location>
    </subcellularLocation>
</comment>
<dbReference type="AlphaFoldDB" id="A0ABD1F130"/>
<dbReference type="SUPFAM" id="SSF49303">
    <property type="entry name" value="beta-Galactosidase/glucuronidase domain"/>
    <property type="match status" value="3"/>
</dbReference>
<sequence>MVLKLILFSILCLIGTHAKVPARQSLDGTWVGREKEYTYEYPGTVPGGVYQDMIDQQIIDDIFTFYHDEDTNWVGTIDWVYYYNFILDDDLLDYENVNLVFEGIDTFATIELNNVTIGTTNNMFVRYYFDVKKHLKTNGNVNTLTVWFDNAPKVASELYTEQLKKYKIPWECPPDDYHGTCHINMIRKMQASFSWDWGPSFPEIGIWKPVYLEAYDEASIRSLVVQSQDPKDDKNYELVIDTYFAPNQQGFINGSLKATIYLSEDKAIYKVFNVSEHIVEKGEFRSTVVLPVEKSDVQLWWPNGLGEQPLYRVGVAFTSSVDGSVVSRNVSTGIRFVELVQQPLDNGETFYLKVNGQPIFAKGSNEIPINILPYEGQNHKTIRSLLQAAKDVNMNMLRVWGGGVYESDYFYEVADEFGIMIWQDFMFACSLYPATEEFLSNVADEVDYNLKRIASHPSIVVYSGNNENEGALADNWYNTAALFDTYKADYVALYIDTIKANVDRILNGRAIYISSSPTNGNLTISEGYVGQSPSNQFWGDVHYYNYDSDPWDSNTFPVPRFCSEYGYQSYPFEDSWLTATNTTDDIDLSGKFFSWRQHHPDGNSQIQNLISINLKLPNATSLNYTNAFIYLSQVYAAQAIKVETEHYRRYRSYLTDNGRGYTMGALYWQLNDVWVAPTWSSIDFTGRWKMLHYFAANFFANVIVTGHLNANRELQLYTVNDNFNDIKNASVLVKIYNYSSTSFEPVYQDRISTNINASSSQLIQLIKTDDLLAEQKCDQNSCFFYFEVQDSSNAALGPVNYVFPGKLNNSTLPSSNVNIAKIDQVEMEHVFQITVSSDKIALFVWLDAHNIKGRFSDNGFLQVEANKTVYFYSEEPLVTVEQLGKVLTVTHLTDSVWQ</sequence>
<feature type="chain" id="PRO_5044800834" description="beta-mannosidase" evidence="11">
    <location>
        <begin position="19"/>
        <end position="898"/>
    </location>
</feature>
<comment type="caution">
    <text evidence="14">The sequence shown here is derived from an EMBL/GenBank/DDBJ whole genome shotgun (WGS) entry which is preliminary data.</text>
</comment>
<dbReference type="EC" id="3.2.1.25" evidence="4"/>
<evidence type="ECO:0000256" key="2">
    <source>
        <dbReference type="ARBA" id="ARBA00004371"/>
    </source>
</evidence>
<reference evidence="14 15" key="1">
    <citation type="submission" date="2024-05" db="EMBL/GenBank/DDBJ databases">
        <title>Genetic variation in Jamaican populations of the coffee berry borer (Hypothenemus hampei).</title>
        <authorList>
            <person name="Errbii M."/>
            <person name="Myrie A."/>
        </authorList>
    </citation>
    <scope>NUCLEOTIDE SEQUENCE [LARGE SCALE GENOMIC DNA]</scope>
    <source>
        <strain evidence="14">JA-Hopewell-2020-01-JO</strain>
        <tissue evidence="14">Whole body</tissue>
    </source>
</reference>
<evidence type="ECO:0000256" key="9">
    <source>
        <dbReference type="ARBA" id="ARBA00023295"/>
    </source>
</evidence>
<dbReference type="Proteomes" id="UP001566132">
    <property type="component" value="Unassembled WGS sequence"/>
</dbReference>
<dbReference type="SUPFAM" id="SSF51445">
    <property type="entry name" value="(Trans)glycosidases"/>
    <property type="match status" value="1"/>
</dbReference>
<dbReference type="InterPro" id="IPR013783">
    <property type="entry name" value="Ig-like_fold"/>
</dbReference>
<dbReference type="SUPFAM" id="SSF49785">
    <property type="entry name" value="Galactose-binding domain-like"/>
    <property type="match status" value="1"/>
</dbReference>
<feature type="domain" description="Beta-mannosidase Ig-fold" evidence="12">
    <location>
        <begin position="826"/>
        <end position="894"/>
    </location>
</feature>
<dbReference type="GO" id="GO:0004567">
    <property type="term" value="F:beta-mannosidase activity"/>
    <property type="evidence" value="ECO:0007669"/>
    <property type="project" value="UniProtKB-EC"/>
</dbReference>
<dbReference type="Gene3D" id="3.20.20.80">
    <property type="entry name" value="Glycosidases"/>
    <property type="match status" value="1"/>
</dbReference>
<dbReference type="FunFam" id="2.60.120.260:FF:000060">
    <property type="entry name" value="Probable beta-mannosidase"/>
    <property type="match status" value="1"/>
</dbReference>
<feature type="domain" description="Beta-mannosidase-like galactose-binding" evidence="13">
    <location>
        <begin position="34"/>
        <end position="208"/>
    </location>
</feature>
<keyword evidence="6" id="KW-0378">Hydrolase</keyword>
<keyword evidence="9" id="KW-0326">Glycosidase</keyword>
<evidence type="ECO:0000313" key="14">
    <source>
        <dbReference type="EMBL" id="KAL1508964.1"/>
    </source>
</evidence>